<dbReference type="PANTHER" id="PTHR31836:SF21">
    <property type="entry name" value="EXPANSIN-LIKE PROTEIN 7"/>
    <property type="match status" value="1"/>
</dbReference>
<feature type="domain" description="Expansin-like EG45" evidence="4">
    <location>
        <begin position="144"/>
        <end position="249"/>
    </location>
</feature>
<evidence type="ECO:0000256" key="3">
    <source>
        <dbReference type="SAM" id="Phobius"/>
    </source>
</evidence>
<evidence type="ECO:0000313" key="5">
    <source>
        <dbReference type="EMBL" id="PKT72926.1"/>
    </source>
</evidence>
<keyword evidence="3" id="KW-0812">Transmembrane</keyword>
<reference evidence="5 6" key="1">
    <citation type="submission" date="2017-12" db="EMBL/GenBank/DDBJ databases">
        <title>Streptomyces populusis sp. nov., a novel endophytic actinobacterium isolated from stems of Populus adenopoda Maxim.</title>
        <authorList>
            <person name="Wang Z."/>
        </authorList>
    </citation>
    <scope>NUCLEOTIDE SEQUENCE [LARGE SCALE GENOMIC DNA]</scope>
    <source>
        <strain evidence="5 6">A249</strain>
    </source>
</reference>
<keyword evidence="1" id="KW-0732">Signal</keyword>
<dbReference type="Pfam" id="PF03330">
    <property type="entry name" value="DPBB_1"/>
    <property type="match status" value="1"/>
</dbReference>
<evidence type="ECO:0000313" key="6">
    <source>
        <dbReference type="Proteomes" id="UP000236178"/>
    </source>
</evidence>
<dbReference type="Proteomes" id="UP000236178">
    <property type="component" value="Unassembled WGS sequence"/>
</dbReference>
<evidence type="ECO:0000259" key="4">
    <source>
        <dbReference type="PROSITE" id="PS50842"/>
    </source>
</evidence>
<dbReference type="SUPFAM" id="SSF50685">
    <property type="entry name" value="Barwin-like endoglucanases"/>
    <property type="match status" value="1"/>
</dbReference>
<dbReference type="AlphaFoldDB" id="A0A2I0SSL7"/>
<keyword evidence="6" id="KW-1185">Reference proteome</keyword>
<dbReference type="InterPro" id="IPR036749">
    <property type="entry name" value="Expansin_CBD_sf"/>
</dbReference>
<dbReference type="PANTHER" id="PTHR31836">
    <property type="match status" value="1"/>
</dbReference>
<protein>
    <recommendedName>
        <fullName evidence="4">Expansin-like EG45 domain-containing protein</fullName>
    </recommendedName>
</protein>
<dbReference type="SUPFAM" id="SSF49590">
    <property type="entry name" value="PHL pollen allergen"/>
    <property type="match status" value="1"/>
</dbReference>
<keyword evidence="3" id="KW-0472">Membrane</keyword>
<dbReference type="CDD" id="cd22272">
    <property type="entry name" value="DPBB_EXLX1-like"/>
    <property type="match status" value="1"/>
</dbReference>
<comment type="caution">
    <text evidence="5">The sequence shown here is derived from an EMBL/GenBank/DDBJ whole genome shotgun (WGS) entry which is preliminary data.</text>
</comment>
<dbReference type="InterPro" id="IPR051477">
    <property type="entry name" value="Expansin_CellWall"/>
</dbReference>
<dbReference type="NCBIfam" id="NF041144">
    <property type="entry name" value="expansin_EXLX1"/>
    <property type="match status" value="1"/>
</dbReference>
<dbReference type="InterPro" id="IPR036908">
    <property type="entry name" value="RlpA-like_sf"/>
</dbReference>
<feature type="transmembrane region" description="Helical" evidence="3">
    <location>
        <begin position="20"/>
        <end position="40"/>
    </location>
</feature>
<name>A0A2I0SSL7_9ACTN</name>
<sequence>MRMKETRQAARRRGHRPGPWALVPAALVTTGALVCLAVVFRPGHRADAEHTTATAVAGPRVTAAPGRASSASAASASPAATRSPGPDVSPAPTAKARPSAAPARPSAARTSRTTTTTASLAGRIRPGTGYRGVATTYDAGTGDGGSCSYGPSDDLMTAAMNHTDYEVSKACGAYVLVRAAGGATVTVRITNECPAGCAPGQLDLSAQAFARLADPAAGRIPVTWELLSPGDSGTLALRYKTGSSRYWCAVQVLGHRNPVARLELRAGGGWRRLPRTDYNYFLAEDGGGCGGTIRVTDIYGERLTVDGIALRPDAVQPTRLQFARH</sequence>
<dbReference type="EMBL" id="PJOS01000016">
    <property type="protein sequence ID" value="PKT72926.1"/>
    <property type="molecule type" value="Genomic_DNA"/>
</dbReference>
<dbReference type="OrthoDB" id="5499927at2"/>
<dbReference type="Gene3D" id="2.40.40.10">
    <property type="entry name" value="RlpA-like domain"/>
    <property type="match status" value="1"/>
</dbReference>
<evidence type="ECO:0000256" key="1">
    <source>
        <dbReference type="ARBA" id="ARBA00022729"/>
    </source>
</evidence>
<feature type="region of interest" description="Disordered" evidence="2">
    <location>
        <begin position="51"/>
        <end position="127"/>
    </location>
</feature>
<dbReference type="PROSITE" id="PS50842">
    <property type="entry name" value="EXPANSIN_EG45"/>
    <property type="match status" value="1"/>
</dbReference>
<evidence type="ECO:0000256" key="2">
    <source>
        <dbReference type="SAM" id="MobiDB-lite"/>
    </source>
</evidence>
<dbReference type="InterPro" id="IPR007112">
    <property type="entry name" value="Expansin/allergen_DPBB_dom"/>
</dbReference>
<feature type="compositionally biased region" description="Low complexity" evidence="2">
    <location>
        <begin position="62"/>
        <end position="119"/>
    </location>
</feature>
<dbReference type="InterPro" id="IPR009009">
    <property type="entry name" value="RlpA-like_DPBB"/>
</dbReference>
<organism evidence="5 6">
    <name type="scientific">Streptomyces populi</name>
    <dbReference type="NCBI Taxonomy" id="2058924"/>
    <lineage>
        <taxon>Bacteria</taxon>
        <taxon>Bacillati</taxon>
        <taxon>Actinomycetota</taxon>
        <taxon>Actinomycetes</taxon>
        <taxon>Kitasatosporales</taxon>
        <taxon>Streptomycetaceae</taxon>
        <taxon>Streptomyces</taxon>
    </lineage>
</organism>
<dbReference type="InterPro" id="IPR049818">
    <property type="entry name" value="Expansin_EXLX1-like"/>
</dbReference>
<keyword evidence="3" id="KW-1133">Transmembrane helix</keyword>
<accession>A0A2I0SSL7</accession>
<dbReference type="Gene3D" id="2.60.40.760">
    <property type="entry name" value="Expansin, cellulose-binding-like domain"/>
    <property type="match status" value="1"/>
</dbReference>
<proteinExistence type="predicted"/>
<gene>
    <name evidence="5" type="ORF">CW362_11570</name>
</gene>